<dbReference type="GeneID" id="62153201"/>
<gene>
    <name evidence="1" type="ORF">EAE97_009613</name>
</gene>
<protein>
    <submittedName>
        <fullName evidence="1">Uncharacterized protein</fullName>
    </submittedName>
</protein>
<comment type="caution">
    <text evidence="1">The sequence shown here is derived from an EMBL/GenBank/DDBJ whole genome shotgun (WGS) entry which is preliminary data.</text>
</comment>
<keyword evidence="2" id="KW-1185">Reference proteome</keyword>
<evidence type="ECO:0000313" key="1">
    <source>
        <dbReference type="EMBL" id="KAF7930016.1"/>
    </source>
</evidence>
<accession>A0A9P5I2T9</accession>
<proteinExistence type="predicted"/>
<sequence>MSDLVASSFQGFVTSSAGKSSLIPDNCLYQSPQSWHDNTLEEKSPNVDPKIYSSRPNMSFDIDHSTPLFHFGFIDARSCLELSQTGNGMCPIDFRYGYRQRTVQTTFSPQTDHDTTGDRHLKIAVDPSCEKASRGSKSRDTHHSDRIRCSFSNCHSTFAR</sequence>
<reference evidence="1 2" key="1">
    <citation type="journal article" date="2020" name="Genome Biol. Evol.">
        <title>Comparative genomics of Sclerotiniaceae.</title>
        <authorList>
            <person name="Valero Jimenez C.A."/>
            <person name="Steentjes M."/>
            <person name="Scholten O.E."/>
            <person name="Van Kan J.A.L."/>
        </authorList>
    </citation>
    <scope>NUCLEOTIDE SEQUENCE [LARGE SCALE GENOMIC DNA]</scope>
    <source>
        <strain evidence="1 2">MUCL 94</strain>
    </source>
</reference>
<evidence type="ECO:0000313" key="2">
    <source>
        <dbReference type="Proteomes" id="UP000710849"/>
    </source>
</evidence>
<organism evidence="1 2">
    <name type="scientific">Botrytis byssoidea</name>
    <dbReference type="NCBI Taxonomy" id="139641"/>
    <lineage>
        <taxon>Eukaryota</taxon>
        <taxon>Fungi</taxon>
        <taxon>Dikarya</taxon>
        <taxon>Ascomycota</taxon>
        <taxon>Pezizomycotina</taxon>
        <taxon>Leotiomycetes</taxon>
        <taxon>Helotiales</taxon>
        <taxon>Sclerotiniaceae</taxon>
        <taxon>Botrytis</taxon>
    </lineage>
</organism>
<dbReference type="Proteomes" id="UP000710849">
    <property type="component" value="Unassembled WGS sequence"/>
</dbReference>
<dbReference type="AlphaFoldDB" id="A0A9P5I2T9"/>
<dbReference type="EMBL" id="RCSW01000022">
    <property type="protein sequence ID" value="KAF7930016.1"/>
    <property type="molecule type" value="Genomic_DNA"/>
</dbReference>
<name>A0A9P5I2T9_9HELO</name>
<dbReference type="RefSeq" id="XP_038729239.1">
    <property type="nucleotide sequence ID" value="XM_038880128.1"/>
</dbReference>